<dbReference type="GO" id="GO:0005886">
    <property type="term" value="C:plasma membrane"/>
    <property type="evidence" value="ECO:0007669"/>
    <property type="project" value="UniProtKB-SubCell"/>
</dbReference>
<feature type="transmembrane region" description="Helical" evidence="1">
    <location>
        <begin position="211"/>
        <end position="229"/>
    </location>
</feature>
<feature type="compositionally biased region" description="Basic and acidic residues" evidence="2">
    <location>
        <begin position="28"/>
        <end position="41"/>
    </location>
</feature>
<comment type="similarity">
    <text evidence="1">Belongs to the glycosyltransferase 39 family.</text>
</comment>
<feature type="transmembrane region" description="Helical" evidence="1">
    <location>
        <begin position="465"/>
        <end position="482"/>
    </location>
</feature>
<dbReference type="GO" id="GO:0004169">
    <property type="term" value="F:dolichyl-phosphate-mannose-protein mannosyltransferase activity"/>
    <property type="evidence" value="ECO:0007669"/>
    <property type="project" value="UniProtKB-UniRule"/>
</dbReference>
<protein>
    <recommendedName>
        <fullName evidence="1">Polyprenol-phosphate-mannose--protein mannosyltransferase</fullName>
        <ecNumber evidence="1">2.4.1.-</ecNumber>
    </recommendedName>
</protein>
<dbReference type="EMBL" id="CP014145">
    <property type="protein sequence ID" value="AMB59126.1"/>
    <property type="molecule type" value="Genomic_DNA"/>
</dbReference>
<keyword evidence="1" id="KW-1133">Transmembrane helix</keyword>
<dbReference type="PANTHER" id="PTHR10050:SF46">
    <property type="entry name" value="PROTEIN O-MANNOSYL-TRANSFERASE 2"/>
    <property type="match status" value="1"/>
</dbReference>
<feature type="transmembrane region" description="Helical" evidence="1">
    <location>
        <begin position="324"/>
        <end position="346"/>
    </location>
</feature>
<evidence type="ECO:0000313" key="5">
    <source>
        <dbReference type="EMBL" id="AMB59126.1"/>
    </source>
</evidence>
<keyword evidence="1" id="KW-1003">Cell membrane</keyword>
<gene>
    <name evidence="5" type="ORF">AWU67_09945</name>
</gene>
<evidence type="ECO:0000313" key="6">
    <source>
        <dbReference type="Proteomes" id="UP000058305"/>
    </source>
</evidence>
<proteinExistence type="inferred from homology"/>
<feature type="transmembrane region" description="Helical" evidence="1">
    <location>
        <begin position="187"/>
        <end position="205"/>
    </location>
</feature>
<feature type="transmembrane region" description="Helical" evidence="1">
    <location>
        <begin position="441"/>
        <end position="458"/>
    </location>
</feature>
<dbReference type="Pfam" id="PF13231">
    <property type="entry name" value="PMT_2"/>
    <property type="match status" value="1"/>
</dbReference>
<dbReference type="OrthoDB" id="9776737at2"/>
<reference evidence="5 6" key="1">
    <citation type="journal article" date="2016" name="J. Biotechnol.">
        <title>First complete genome sequence of a species in the genus Microterricola, an extremophilic cold active enzyme producing bacterial strain ERGS5:02 isolated from Sikkim Himalaya.</title>
        <authorList>
            <person name="Himanshu"/>
            <person name="Swarnkar M.K."/>
            <person name="Singh D."/>
            <person name="Kumar R."/>
        </authorList>
    </citation>
    <scope>NUCLEOTIDE SEQUENCE [LARGE SCALE GENOMIC DNA]</scope>
    <source>
        <strain evidence="5 6">ERGS5:02</strain>
    </source>
</reference>
<feature type="transmembrane region" description="Helical" evidence="1">
    <location>
        <begin position="63"/>
        <end position="82"/>
    </location>
</feature>
<comment type="subcellular location">
    <subcellularLocation>
        <location evidence="1">Cell membrane</location>
    </subcellularLocation>
</comment>
<dbReference type="PANTHER" id="PTHR10050">
    <property type="entry name" value="DOLICHYL-PHOSPHATE-MANNOSE--PROTEIN MANNOSYLTRANSFERASE"/>
    <property type="match status" value="1"/>
</dbReference>
<keyword evidence="6" id="KW-1185">Reference proteome</keyword>
<comment type="function">
    <text evidence="1">Protein O-mannosyltransferase that catalyzes the transfer of a single mannose residue from a polyprenol phospho-mannosyl lipidic donor to the hydroxyl group of selected serine and threonine residues in acceptor proteins.</text>
</comment>
<organism evidence="5 6">
    <name type="scientific">Microterricola viridarii</name>
    <dbReference type="NCBI Taxonomy" id="412690"/>
    <lineage>
        <taxon>Bacteria</taxon>
        <taxon>Bacillati</taxon>
        <taxon>Actinomycetota</taxon>
        <taxon>Actinomycetes</taxon>
        <taxon>Micrococcales</taxon>
        <taxon>Microbacteriaceae</taxon>
        <taxon>Microterricola</taxon>
    </lineage>
</organism>
<evidence type="ECO:0000256" key="1">
    <source>
        <dbReference type="RuleBase" id="RU367007"/>
    </source>
</evidence>
<keyword evidence="1" id="KW-0812">Transmembrane</keyword>
<dbReference type="InterPro" id="IPR032421">
    <property type="entry name" value="PMT_4TMC"/>
</dbReference>
<dbReference type="KEGG" id="mvd:AWU67_09945"/>
<keyword evidence="1" id="KW-0472">Membrane</keyword>
<dbReference type="Proteomes" id="UP000058305">
    <property type="component" value="Chromosome"/>
</dbReference>
<sequence length="566" mass="63043">MSIGPLRQPSGDDAPGTLSASAPAQPDRALEGDDAARHVEEPRGSRLDEWWARLLSTPGRRRFWYWGGPLAVTLLAAILRLWNLANPHSLVFDETFYVKDAYTLLNNGYESTWPEGADERFNAGDTDIFTDVGSFVVHPPLGKWVIALGLAAFGADSSFGWRIGTVVVGVLAVFLLTVIARRLFSSTIVAVIVGFLFAIDGHAIVMSRVALLDGILMLFALLGFGAVLLDRNWHEKRLGAWVAERQERADAGLASESSWGPALWWRPWLLAAGLAFGMAASVKWSGFHFLAAFGIYVVVVDALARRRAGIPFWASSAVLKQGPVSFLLLVPIAVLTFLVSWTGWFVTAGGYYRDWAAQAGNAWTGALAWVPQSLQSFWHYQVAAYNYHIGLSTPHPYQANPLTWLFMIRPTSMYYEGSTFGQNGCEYDACSAAIHSIGNPLIWWAATAALFYLLYRLARYREWQIGLILMGVAAGYLPWLMYLNRTVYQFYTIAFEPYLLLGLGAVIAIILGSRNDASWRRQRGIGVVAVYLSVVTLVSAFFYPIWTGQQVPYWFWNLHMWLPSWV</sequence>
<feature type="transmembrane region" description="Helical" evidence="1">
    <location>
        <begin position="159"/>
        <end position="180"/>
    </location>
</feature>
<evidence type="ECO:0000259" key="4">
    <source>
        <dbReference type="Pfam" id="PF16192"/>
    </source>
</evidence>
<feature type="transmembrane region" description="Helical" evidence="1">
    <location>
        <begin position="263"/>
        <end position="280"/>
    </location>
</feature>
<dbReference type="AlphaFoldDB" id="A0A0X8E503"/>
<accession>A0A0X8E503</accession>
<name>A0A0X8E503_9MICO</name>
<reference evidence="6" key="2">
    <citation type="submission" date="2016-01" db="EMBL/GenBank/DDBJ databases">
        <title>First complete genome sequence of a species in the genus Microterricola, an extremophilic cold active enzyme producing strain ERGS5:02 isolated from Sikkim Himalaya.</title>
        <authorList>
            <person name="Kumar R."/>
            <person name="Singh D."/>
            <person name="Swarnkar M.K."/>
        </authorList>
    </citation>
    <scope>NUCLEOTIDE SEQUENCE [LARGE SCALE GENOMIC DNA]</scope>
    <source>
        <strain evidence="6">ERGS5:02</strain>
    </source>
</reference>
<dbReference type="EC" id="2.4.1.-" evidence="1"/>
<keyword evidence="1" id="KW-0328">Glycosyltransferase</keyword>
<feature type="region of interest" description="Disordered" evidence="2">
    <location>
        <begin position="1"/>
        <end position="41"/>
    </location>
</feature>
<keyword evidence="1" id="KW-0808">Transferase</keyword>
<feature type="transmembrane region" description="Helical" evidence="1">
    <location>
        <begin position="488"/>
        <end position="512"/>
    </location>
</feature>
<feature type="transmembrane region" description="Helical" evidence="1">
    <location>
        <begin position="524"/>
        <end position="546"/>
    </location>
</feature>
<feature type="transmembrane region" description="Helical" evidence="1">
    <location>
        <begin position="286"/>
        <end position="304"/>
    </location>
</feature>
<evidence type="ECO:0000259" key="3">
    <source>
        <dbReference type="Pfam" id="PF13231"/>
    </source>
</evidence>
<dbReference type="RefSeq" id="WP_067228426.1">
    <property type="nucleotide sequence ID" value="NZ_CP014145.1"/>
</dbReference>
<dbReference type="InterPro" id="IPR038731">
    <property type="entry name" value="RgtA/B/C-like"/>
</dbReference>
<dbReference type="Pfam" id="PF16192">
    <property type="entry name" value="PMT_4TMC"/>
    <property type="match status" value="1"/>
</dbReference>
<dbReference type="InterPro" id="IPR027005">
    <property type="entry name" value="PMT-like"/>
</dbReference>
<feature type="domain" description="Protein O-mannosyl-transferase C-terminal four TM" evidence="4">
    <location>
        <begin position="374"/>
        <end position="565"/>
    </location>
</feature>
<dbReference type="UniPathway" id="UPA00378"/>
<feature type="domain" description="Glycosyltransferase RgtA/B/C/D-like" evidence="3">
    <location>
        <begin position="138"/>
        <end position="223"/>
    </location>
</feature>
<comment type="pathway">
    <text evidence="1">Protein modification; protein glycosylation.</text>
</comment>
<evidence type="ECO:0000256" key="2">
    <source>
        <dbReference type="SAM" id="MobiDB-lite"/>
    </source>
</evidence>